<evidence type="ECO:0000313" key="2">
    <source>
        <dbReference type="EMBL" id="SKA27246.1"/>
    </source>
</evidence>
<proteinExistence type="predicted"/>
<dbReference type="PROSITE" id="PS00409">
    <property type="entry name" value="PROKAR_NTER_METHYL"/>
    <property type="match status" value="1"/>
</dbReference>
<dbReference type="NCBIfam" id="TIGR02532">
    <property type="entry name" value="IV_pilin_GFxxxE"/>
    <property type="match status" value="1"/>
</dbReference>
<evidence type="ECO:0008006" key="4">
    <source>
        <dbReference type="Google" id="ProtNLM"/>
    </source>
</evidence>
<keyword evidence="1" id="KW-0812">Transmembrane</keyword>
<sequence>MRNHNKGFTLLEMVIAMVVLSIIMIGIGSYIALGVKGYTNTIDRERLQSQARFLVARMTKEIRHAAPNSLVTEDRCIRFYPIVSSAVYYAELPNNSDELNISPFDFENKAIWDHNGWHIAVGFASAEQYQNNTITVDSISAAKTNDNNQAGNLFQLTLSSPIITSSPGKRLYLYHDQISYCQLGNTIVRKVNNSDGVLMATNIVEFMPKVQAAGLNSSAIALIGIKFSDPKTNEIANYNHSVQVLNVL</sequence>
<dbReference type="InterPro" id="IPR012902">
    <property type="entry name" value="N_methyl_site"/>
</dbReference>
<reference evidence="2 3" key="1">
    <citation type="submission" date="2017-02" db="EMBL/GenBank/DDBJ databases">
        <authorList>
            <person name="Peterson S.W."/>
        </authorList>
    </citation>
    <scope>NUCLEOTIDE SEQUENCE [LARGE SCALE GENOMIC DNA]</scope>
    <source>
        <strain evidence="2 3">CECT 9189</strain>
    </source>
</reference>
<protein>
    <recommendedName>
        <fullName evidence="4">Type II secretion system protein J</fullName>
    </recommendedName>
</protein>
<dbReference type="Pfam" id="PF07963">
    <property type="entry name" value="N_methyl"/>
    <property type="match status" value="1"/>
</dbReference>
<organism evidence="2 3">
    <name type="scientific">Photobacterium toruni</name>
    <dbReference type="NCBI Taxonomy" id="1935446"/>
    <lineage>
        <taxon>Bacteria</taxon>
        <taxon>Pseudomonadati</taxon>
        <taxon>Pseudomonadota</taxon>
        <taxon>Gammaproteobacteria</taxon>
        <taxon>Vibrionales</taxon>
        <taxon>Vibrionaceae</taxon>
        <taxon>Photobacterium</taxon>
    </lineage>
</organism>
<keyword evidence="1" id="KW-1133">Transmembrane helix</keyword>
<dbReference type="AlphaFoldDB" id="A0A1T4SGG1"/>
<dbReference type="RefSeq" id="WP_080174434.1">
    <property type="nucleotide sequence ID" value="NZ_AP024854.1"/>
</dbReference>
<evidence type="ECO:0000256" key="1">
    <source>
        <dbReference type="SAM" id="Phobius"/>
    </source>
</evidence>
<accession>A0A1T4SGG1</accession>
<keyword evidence="1" id="KW-0472">Membrane</keyword>
<name>A0A1T4SGG1_9GAMM</name>
<gene>
    <name evidence="2" type="ORF">CZ814_01577</name>
</gene>
<dbReference type="Proteomes" id="UP000191116">
    <property type="component" value="Unassembled WGS sequence"/>
</dbReference>
<evidence type="ECO:0000313" key="3">
    <source>
        <dbReference type="Proteomes" id="UP000191116"/>
    </source>
</evidence>
<dbReference type="EMBL" id="FUWP01000006">
    <property type="protein sequence ID" value="SKA27246.1"/>
    <property type="molecule type" value="Genomic_DNA"/>
</dbReference>
<dbReference type="OrthoDB" id="9788802at2"/>
<feature type="transmembrane region" description="Helical" evidence="1">
    <location>
        <begin position="7"/>
        <end position="33"/>
    </location>
</feature>